<organism evidence="1 2">
    <name type="scientific">Favolaschia claudopus</name>
    <dbReference type="NCBI Taxonomy" id="2862362"/>
    <lineage>
        <taxon>Eukaryota</taxon>
        <taxon>Fungi</taxon>
        <taxon>Dikarya</taxon>
        <taxon>Basidiomycota</taxon>
        <taxon>Agaricomycotina</taxon>
        <taxon>Agaricomycetes</taxon>
        <taxon>Agaricomycetidae</taxon>
        <taxon>Agaricales</taxon>
        <taxon>Marasmiineae</taxon>
        <taxon>Mycenaceae</taxon>
        <taxon>Favolaschia</taxon>
    </lineage>
</organism>
<gene>
    <name evidence="1" type="ORF">R3P38DRAFT_3600787</name>
</gene>
<dbReference type="AlphaFoldDB" id="A0AAW0ACG4"/>
<name>A0AAW0ACG4_9AGAR</name>
<accession>A0AAW0ACG4</accession>
<sequence length="153" mass="17216">MPSSVSISSLAALENPRAIPSTKFILFDAQIYLGSSEPAFVGSLRYFNEDNLEFEKVACYVTYVIVFYFFSDKLAPVDYHAFGDIIYLVSLGFPENINPKHHAIVHICGSPSAVDKDNSTFDLTAEQYLSANKAYDNRFPVHCVFPDTARWKK</sequence>
<keyword evidence="2" id="KW-1185">Reference proteome</keyword>
<proteinExistence type="predicted"/>
<dbReference type="EMBL" id="JAWWNJ010000074">
    <property type="protein sequence ID" value="KAK7006874.1"/>
    <property type="molecule type" value="Genomic_DNA"/>
</dbReference>
<comment type="caution">
    <text evidence="1">The sequence shown here is derived from an EMBL/GenBank/DDBJ whole genome shotgun (WGS) entry which is preliminary data.</text>
</comment>
<reference evidence="1 2" key="1">
    <citation type="journal article" date="2024" name="J Genomics">
        <title>Draft genome sequencing and assembly of Favolaschia claudopus CIRM-BRFM 2984 isolated from oak limbs.</title>
        <authorList>
            <person name="Navarro D."/>
            <person name="Drula E."/>
            <person name="Chaduli D."/>
            <person name="Cazenave R."/>
            <person name="Ahrendt S."/>
            <person name="Wang J."/>
            <person name="Lipzen A."/>
            <person name="Daum C."/>
            <person name="Barry K."/>
            <person name="Grigoriev I.V."/>
            <person name="Favel A."/>
            <person name="Rosso M.N."/>
            <person name="Martin F."/>
        </authorList>
    </citation>
    <scope>NUCLEOTIDE SEQUENCE [LARGE SCALE GENOMIC DNA]</scope>
    <source>
        <strain evidence="1 2">CIRM-BRFM 2984</strain>
    </source>
</reference>
<dbReference type="Proteomes" id="UP001362999">
    <property type="component" value="Unassembled WGS sequence"/>
</dbReference>
<protein>
    <submittedName>
        <fullName evidence="1">Uncharacterized protein</fullName>
    </submittedName>
</protein>
<evidence type="ECO:0000313" key="2">
    <source>
        <dbReference type="Proteomes" id="UP001362999"/>
    </source>
</evidence>
<evidence type="ECO:0000313" key="1">
    <source>
        <dbReference type="EMBL" id="KAK7006874.1"/>
    </source>
</evidence>